<sequence>MGVYGPHADAEALAVTDLQNLPTAPWEPRQADWQTSLDSWYVTARKTVTEKYTNMVRLDLDQLVTTDPACALAGTGRLATRILKEVVRQDSTADASRQSYLQLYITERTSLTGSYLAGLAAGGADINWRRWYRNEIGTWPSSHPGRRRCESEIASRTHERLPAYWTLGRG</sequence>
<evidence type="ECO:0000313" key="1">
    <source>
        <dbReference type="EMBL" id="RIT36862.1"/>
    </source>
</evidence>
<name>A0ABD7HMY1_9MYCO</name>
<organism evidence="1 2">
    <name type="scientific">Mycobacteroides abscessus</name>
    <dbReference type="NCBI Taxonomy" id="36809"/>
    <lineage>
        <taxon>Bacteria</taxon>
        <taxon>Bacillati</taxon>
        <taxon>Actinomycetota</taxon>
        <taxon>Actinomycetes</taxon>
        <taxon>Mycobacteriales</taxon>
        <taxon>Mycobacteriaceae</taxon>
        <taxon>Mycobacteroides</taxon>
    </lineage>
</organism>
<dbReference type="AlphaFoldDB" id="A0ABD7HMY1"/>
<protein>
    <submittedName>
        <fullName evidence="1">Uncharacterized protein</fullName>
    </submittedName>
</protein>
<gene>
    <name evidence="1" type="ORF">D2E76_16570</name>
</gene>
<proteinExistence type="predicted"/>
<dbReference type="Proteomes" id="UP000284557">
    <property type="component" value="Unassembled WGS sequence"/>
</dbReference>
<evidence type="ECO:0000313" key="2">
    <source>
        <dbReference type="Proteomes" id="UP000284557"/>
    </source>
</evidence>
<accession>A0ABD7HMY1</accession>
<comment type="caution">
    <text evidence="1">The sequence shown here is derived from an EMBL/GenBank/DDBJ whole genome shotgun (WGS) entry which is preliminary data.</text>
</comment>
<reference evidence="1 2" key="1">
    <citation type="submission" date="2018-08" db="EMBL/GenBank/DDBJ databases">
        <title>Linezolid Resistance in Mycobacterium abscessus: MIC Distribution and Comprehensive Investigation of Resistance Mechanisms.</title>
        <authorList>
            <person name="Ye M."/>
            <person name="Xu L."/>
            <person name="Zou Y."/>
            <person name="Li B."/>
            <person name="Guo Q."/>
            <person name="Zhang Y."/>
            <person name="Zhan M."/>
            <person name="Xu B."/>
            <person name="Yu F."/>
            <person name="Zhang Z."/>
            <person name="Chu H."/>
        </authorList>
    </citation>
    <scope>NUCLEOTIDE SEQUENCE [LARGE SCALE GENOMIC DNA]</scope>
    <source>
        <strain evidence="1 2">G143</strain>
    </source>
</reference>
<dbReference type="EMBL" id="QXBN01000012">
    <property type="protein sequence ID" value="RIT36862.1"/>
    <property type="molecule type" value="Genomic_DNA"/>
</dbReference>